<keyword evidence="2" id="KW-0067">ATP-binding</keyword>
<keyword evidence="1" id="KW-0547">Nucleotide-binding</keyword>
<dbReference type="InterPro" id="IPR042099">
    <property type="entry name" value="ANL_N_sf"/>
</dbReference>
<dbReference type="GO" id="GO:0004467">
    <property type="term" value="F:long-chain fatty acid-CoA ligase activity"/>
    <property type="evidence" value="ECO:0007669"/>
    <property type="project" value="TreeGrafter"/>
</dbReference>
<organism evidence="4 5">
    <name type="scientific">Fodinibius roseus</name>
    <dbReference type="NCBI Taxonomy" id="1194090"/>
    <lineage>
        <taxon>Bacteria</taxon>
        <taxon>Pseudomonadati</taxon>
        <taxon>Balneolota</taxon>
        <taxon>Balneolia</taxon>
        <taxon>Balneolales</taxon>
        <taxon>Balneolaceae</taxon>
        <taxon>Fodinibius</taxon>
    </lineage>
</organism>
<evidence type="ECO:0000313" key="4">
    <source>
        <dbReference type="EMBL" id="SHF05629.1"/>
    </source>
</evidence>
<sequence length="627" mass="71022">MPTVVAFETLTELFLNLKKKYEEDTKKTAFARKPSSDEPYETISWDEVAGDVQTLSAYLVRHGIEAGDRVAILSENRYEWAVFDLALQLIGAVNVSLYTSLPAGQVKYILQNSEAKMFFVSTGIQLKKAREIFEDCEHLNRIIAFDKPNIESYLDGPYVMLFDEVMAEGLKLYPQLEQEIDNRSKAVEPEDLATLIYTSGTTGQPKGAMLTHRNIVSNIKAAHQMIHITEKDRCLSFLPLCHSFERTAGHYAMMAAGAEIYYAESVDTVAKNMTEAQPTIIISVPRLFEKIYNLVKKSVEEGTAIKQKIFEWAQRVGQEYAGGERGWVSVQKKVADKLVFDKLKERTGGRIRFFVSGGAALPPKIGDFFMGAGLHIIEGYGLTETSPIMCCNTLGDERMGTVGKVLPGVTVAIQRLEDSKIVAEMSGEDYPTDLNSEQGEILCRGPNVMEGYWKNDQATREMIDEDDFLHTGDVGRFTEGNLQITDRIKHMIVNAGGKNIYPGPIEDLFKTSKWIDQLMMVGERRTYMAALIVPDFEALQDFAREGELRYDSTEELIAKEEVQNIYRREIRNQSRELASHEKIRDFRLVPNEFTVETGELTPTLKIKRRIVEDKYDYLIDDIFDNDD</sequence>
<reference evidence="4 5" key="1">
    <citation type="submission" date="2016-11" db="EMBL/GenBank/DDBJ databases">
        <authorList>
            <person name="Jaros S."/>
            <person name="Januszkiewicz K."/>
            <person name="Wedrychowicz H."/>
        </authorList>
    </citation>
    <scope>NUCLEOTIDE SEQUENCE [LARGE SCALE GENOMIC DNA]</scope>
    <source>
        <strain evidence="4 5">DSM 21986</strain>
    </source>
</reference>
<evidence type="ECO:0000256" key="1">
    <source>
        <dbReference type="ARBA" id="ARBA00022741"/>
    </source>
</evidence>
<evidence type="ECO:0000259" key="3">
    <source>
        <dbReference type="Pfam" id="PF00501"/>
    </source>
</evidence>
<dbReference type="Pfam" id="PF23562">
    <property type="entry name" value="AMP-binding_C_3"/>
    <property type="match status" value="1"/>
</dbReference>
<protein>
    <submittedName>
        <fullName evidence="4">Long-chain acyl-CoA synthetase</fullName>
    </submittedName>
</protein>
<evidence type="ECO:0000313" key="5">
    <source>
        <dbReference type="Proteomes" id="UP000184041"/>
    </source>
</evidence>
<dbReference type="PROSITE" id="PS00455">
    <property type="entry name" value="AMP_BINDING"/>
    <property type="match status" value="1"/>
</dbReference>
<feature type="domain" description="AMP-dependent synthetase/ligase" evidence="3">
    <location>
        <begin position="24"/>
        <end position="453"/>
    </location>
</feature>
<dbReference type="GO" id="GO:0016020">
    <property type="term" value="C:membrane"/>
    <property type="evidence" value="ECO:0007669"/>
    <property type="project" value="TreeGrafter"/>
</dbReference>
<dbReference type="EMBL" id="FQUS01000005">
    <property type="protein sequence ID" value="SHF05629.1"/>
    <property type="molecule type" value="Genomic_DNA"/>
</dbReference>
<dbReference type="OrthoDB" id="9803968at2"/>
<dbReference type="CDD" id="cd05907">
    <property type="entry name" value="VL_LC_FACS_like"/>
    <property type="match status" value="1"/>
</dbReference>
<dbReference type="AlphaFoldDB" id="A0A1M4YIM9"/>
<keyword evidence="5" id="KW-1185">Reference proteome</keyword>
<gene>
    <name evidence="4" type="ORF">SAMN05443144_10575</name>
</gene>
<dbReference type="PANTHER" id="PTHR43272:SF33">
    <property type="entry name" value="AMP-BINDING DOMAIN-CONTAINING PROTEIN-RELATED"/>
    <property type="match status" value="1"/>
</dbReference>
<accession>A0A1M4YIM9</accession>
<dbReference type="GO" id="GO:0005524">
    <property type="term" value="F:ATP binding"/>
    <property type="evidence" value="ECO:0007669"/>
    <property type="project" value="UniProtKB-KW"/>
</dbReference>
<dbReference type="Proteomes" id="UP000184041">
    <property type="component" value="Unassembled WGS sequence"/>
</dbReference>
<dbReference type="Pfam" id="PF00501">
    <property type="entry name" value="AMP-binding"/>
    <property type="match status" value="1"/>
</dbReference>
<name>A0A1M4YIM9_9BACT</name>
<dbReference type="RefSeq" id="WP_073060809.1">
    <property type="nucleotide sequence ID" value="NZ_FQUS01000005.1"/>
</dbReference>
<dbReference type="InterPro" id="IPR000873">
    <property type="entry name" value="AMP-dep_synth/lig_dom"/>
</dbReference>
<dbReference type="InterPro" id="IPR020845">
    <property type="entry name" value="AMP-binding_CS"/>
</dbReference>
<dbReference type="SUPFAM" id="SSF56801">
    <property type="entry name" value="Acetyl-CoA synthetase-like"/>
    <property type="match status" value="1"/>
</dbReference>
<evidence type="ECO:0000256" key="2">
    <source>
        <dbReference type="ARBA" id="ARBA00022840"/>
    </source>
</evidence>
<dbReference type="Gene3D" id="3.40.50.12780">
    <property type="entry name" value="N-terminal domain of ligase-like"/>
    <property type="match status" value="1"/>
</dbReference>
<dbReference type="STRING" id="1194090.SAMN05443144_10575"/>
<dbReference type="PANTHER" id="PTHR43272">
    <property type="entry name" value="LONG-CHAIN-FATTY-ACID--COA LIGASE"/>
    <property type="match status" value="1"/>
</dbReference>
<proteinExistence type="predicted"/>